<comment type="caution">
    <text evidence="1">The sequence shown here is derived from an EMBL/GenBank/DDBJ whole genome shotgun (WGS) entry which is preliminary data.</text>
</comment>
<accession>A0A3E0AX21</accession>
<name>A0A3E0AX21_9STAP</name>
<reference evidence="1 2" key="1">
    <citation type="submission" date="2018-08" db="EMBL/GenBank/DDBJ databases">
        <title>Genomic Encyclopedia of Type Strains, Phase IV (KMG-IV): sequencing the most valuable type-strain genomes for metagenomic binning, comparative biology and taxonomic classification.</title>
        <authorList>
            <person name="Goeker M."/>
        </authorList>
    </citation>
    <scope>NUCLEOTIDE SEQUENCE [LARGE SCALE GENOMIC DNA]</scope>
    <source>
        <strain evidence="1 2">DSM 17274</strain>
    </source>
</reference>
<evidence type="ECO:0000313" key="1">
    <source>
        <dbReference type="EMBL" id="REG24300.1"/>
    </source>
</evidence>
<keyword evidence="2" id="KW-1185">Reference proteome</keyword>
<proteinExistence type="predicted"/>
<dbReference type="EMBL" id="QUMW01000011">
    <property type="protein sequence ID" value="REG24300.1"/>
    <property type="molecule type" value="Genomic_DNA"/>
</dbReference>
<protein>
    <submittedName>
        <fullName evidence="1">Uncharacterized protein</fullName>
    </submittedName>
</protein>
<evidence type="ECO:0000313" key="2">
    <source>
        <dbReference type="Proteomes" id="UP000257076"/>
    </source>
</evidence>
<dbReference type="OrthoDB" id="2968443at2"/>
<dbReference type="RefSeq" id="WP_115885196.1">
    <property type="nucleotide sequence ID" value="NZ_CBCSHX010000003.1"/>
</dbReference>
<gene>
    <name evidence="1" type="ORF">DFR63_1393</name>
</gene>
<sequence length="141" mass="16545">MSNAQFNLPVLISEWQVKYKPLPLMRKKGLTHFLATNLIETSTSFSDESLKDFKTEKYDITLPVSLDYDVDQYGEKMLKNYYIHQKKSWSFPEIKKITEYTVYLPYAIEEVGNKIFLVEESTGMKKKISKKNKIYGLLQRG</sequence>
<dbReference type="Proteomes" id="UP000257076">
    <property type="component" value="Unassembled WGS sequence"/>
</dbReference>
<organism evidence="1 2">
    <name type="scientific">Jeotgalicoccus halotolerans</name>
    <dbReference type="NCBI Taxonomy" id="157227"/>
    <lineage>
        <taxon>Bacteria</taxon>
        <taxon>Bacillati</taxon>
        <taxon>Bacillota</taxon>
        <taxon>Bacilli</taxon>
        <taxon>Bacillales</taxon>
        <taxon>Staphylococcaceae</taxon>
        <taxon>Jeotgalicoccus</taxon>
    </lineage>
</organism>
<dbReference type="AlphaFoldDB" id="A0A3E0AX21"/>